<organism evidence="1 2">
    <name type="scientific">Nitrospira defluvii</name>
    <dbReference type="NCBI Taxonomy" id="330214"/>
    <lineage>
        <taxon>Bacteria</taxon>
        <taxon>Pseudomonadati</taxon>
        <taxon>Nitrospirota</taxon>
        <taxon>Nitrospiria</taxon>
        <taxon>Nitrospirales</taxon>
        <taxon>Nitrospiraceae</taxon>
        <taxon>Nitrospira</taxon>
    </lineage>
</organism>
<dbReference type="eggNOG" id="COG4304">
    <property type="taxonomic scope" value="Bacteria"/>
</dbReference>
<protein>
    <submittedName>
        <fullName evidence="1">Uncharacterized protein</fullName>
    </submittedName>
</protein>
<dbReference type="KEGG" id="nde:NIDE1713"/>
<dbReference type="HOGENOM" id="CLU_2477618_0_0_0"/>
<dbReference type="EMBL" id="FP929003">
    <property type="protein sequence ID" value="CBK41446.1"/>
    <property type="molecule type" value="Genomic_DNA"/>
</dbReference>
<dbReference type="InterPro" id="IPR016630">
    <property type="entry name" value="UCP015278"/>
</dbReference>
<reference evidence="1 2" key="1">
    <citation type="journal article" date="2010" name="Proc. Natl. Acad. Sci. U.S.A.">
        <title>A Nitrospira metagenome illuminates the physiology and evolution of globally important nitrite-oxidizing bacteria.</title>
        <authorList>
            <person name="Lucker S."/>
            <person name="Wagner M."/>
            <person name="Maixner F."/>
            <person name="Pelletier E."/>
            <person name="Koch H."/>
            <person name="Vacherie B."/>
            <person name="Rattei T."/>
            <person name="Sinninghe Damste J."/>
            <person name="Spieck E."/>
            <person name="Le Paslier D."/>
            <person name="Daims H."/>
        </authorList>
    </citation>
    <scope>NUCLEOTIDE SEQUENCE [LARGE SCALE GENOMIC DNA]</scope>
</reference>
<accession>D8PDY7</accession>
<dbReference type="STRING" id="330214.NIDE1713"/>
<proteinExistence type="predicted"/>
<gene>
    <name evidence="1" type="ORF">NIDE1713</name>
</gene>
<evidence type="ECO:0000313" key="1">
    <source>
        <dbReference type="EMBL" id="CBK41446.1"/>
    </source>
</evidence>
<name>D8PDY7_9BACT</name>
<sequence>MDRRSRWNLKELLDKPCPSSHCLQRLYSELYSDFGCPHEIARFVRYMPLEDEYDPRKHSKVENEGHMLEQWRDYLIEAEKKFGFGQD</sequence>
<dbReference type="Pfam" id="PF10004">
    <property type="entry name" value="DUF2247"/>
    <property type="match status" value="1"/>
</dbReference>
<dbReference type="AlphaFoldDB" id="D8PDY7"/>
<dbReference type="Proteomes" id="UP000001660">
    <property type="component" value="Chromosome"/>
</dbReference>
<evidence type="ECO:0000313" key="2">
    <source>
        <dbReference type="Proteomes" id="UP000001660"/>
    </source>
</evidence>
<keyword evidence="2" id="KW-1185">Reference proteome</keyword>